<sequence length="66" mass="6855">MSDSSATALLEHPVSAQEPLFTVPDSIAAMWVSTSRPVTATGGSTWSHVPADVASWVAPPVTFTAE</sequence>
<dbReference type="Proteomes" id="UP001165079">
    <property type="component" value="Unassembled WGS sequence"/>
</dbReference>
<proteinExistence type="predicted"/>
<comment type="caution">
    <text evidence="1">The sequence shown here is derived from an EMBL/GenBank/DDBJ whole genome shotgun (WGS) entry which is preliminary data.</text>
</comment>
<dbReference type="AlphaFoldDB" id="A0A9W6SRH1"/>
<evidence type="ECO:0000313" key="2">
    <source>
        <dbReference type="Proteomes" id="UP001165079"/>
    </source>
</evidence>
<reference evidence="1" key="1">
    <citation type="submission" date="2023-03" db="EMBL/GenBank/DDBJ databases">
        <title>Actinorhabdospora filicis NBRC 111898.</title>
        <authorList>
            <person name="Ichikawa N."/>
            <person name="Sato H."/>
            <person name="Tonouchi N."/>
        </authorList>
    </citation>
    <scope>NUCLEOTIDE SEQUENCE</scope>
    <source>
        <strain evidence="1">NBRC 111898</strain>
    </source>
</reference>
<dbReference type="EMBL" id="BSTX01000003">
    <property type="protein sequence ID" value="GLZ79406.1"/>
    <property type="molecule type" value="Genomic_DNA"/>
</dbReference>
<accession>A0A9W6SRH1</accession>
<name>A0A9W6SRH1_9ACTN</name>
<keyword evidence="2" id="KW-1185">Reference proteome</keyword>
<gene>
    <name evidence="1" type="ORF">Afil01_42130</name>
</gene>
<evidence type="ECO:0000313" key="1">
    <source>
        <dbReference type="EMBL" id="GLZ79406.1"/>
    </source>
</evidence>
<organism evidence="1 2">
    <name type="scientific">Actinorhabdospora filicis</name>
    <dbReference type="NCBI Taxonomy" id="1785913"/>
    <lineage>
        <taxon>Bacteria</taxon>
        <taxon>Bacillati</taxon>
        <taxon>Actinomycetota</taxon>
        <taxon>Actinomycetes</taxon>
        <taxon>Micromonosporales</taxon>
        <taxon>Micromonosporaceae</taxon>
        <taxon>Actinorhabdospora</taxon>
    </lineage>
</organism>
<protein>
    <submittedName>
        <fullName evidence="1">Uncharacterized protein</fullName>
    </submittedName>
</protein>
<dbReference type="RefSeq" id="WP_285664561.1">
    <property type="nucleotide sequence ID" value="NZ_BSTX01000003.1"/>
</dbReference>